<feature type="domain" description="Trimeric autotransporter adhesin YadA-like stalk" evidence="12">
    <location>
        <begin position="25"/>
        <end position="65"/>
    </location>
</feature>
<evidence type="ECO:0000256" key="1">
    <source>
        <dbReference type="ARBA" id="ARBA00004241"/>
    </source>
</evidence>
<dbReference type="SUPFAM" id="SSF101967">
    <property type="entry name" value="Adhesin YadA, collagen-binding domain"/>
    <property type="match status" value="1"/>
</dbReference>
<dbReference type="Proteomes" id="UP000594059">
    <property type="component" value="Chromosome"/>
</dbReference>
<evidence type="ECO:0000256" key="2">
    <source>
        <dbReference type="ARBA" id="ARBA00004442"/>
    </source>
</evidence>
<keyword evidence="6" id="KW-0812">Transmembrane</keyword>
<comment type="subcellular location">
    <subcellularLocation>
        <location evidence="2">Cell outer membrane</location>
    </subcellularLocation>
    <subcellularLocation>
        <location evidence="1">Cell surface</location>
    </subcellularLocation>
</comment>
<evidence type="ECO:0000259" key="11">
    <source>
        <dbReference type="Pfam" id="PF03895"/>
    </source>
</evidence>
<protein>
    <submittedName>
        <fullName evidence="13">YadA-like family protein</fullName>
    </submittedName>
</protein>
<evidence type="ECO:0000256" key="6">
    <source>
        <dbReference type="ARBA" id="ARBA00022692"/>
    </source>
</evidence>
<dbReference type="Gene3D" id="2.60.40.4050">
    <property type="match status" value="1"/>
</dbReference>
<dbReference type="GO" id="GO:0009279">
    <property type="term" value="C:cell outer membrane"/>
    <property type="evidence" value="ECO:0007669"/>
    <property type="project" value="UniProtKB-SubCell"/>
</dbReference>
<keyword evidence="8" id="KW-0653">Protein transport</keyword>
<evidence type="ECO:0000256" key="9">
    <source>
        <dbReference type="ARBA" id="ARBA00023136"/>
    </source>
</evidence>
<evidence type="ECO:0000313" key="13">
    <source>
        <dbReference type="EMBL" id="QOW19383.1"/>
    </source>
</evidence>
<comment type="similarity">
    <text evidence="3">Belongs to the autotransporter-2 (AT-2) (TC 1.B.40) family.</text>
</comment>
<dbReference type="GO" id="GO:0015031">
    <property type="term" value="P:protein transport"/>
    <property type="evidence" value="ECO:0007669"/>
    <property type="project" value="UniProtKB-KW"/>
</dbReference>
<dbReference type="SUPFAM" id="SSF54523">
    <property type="entry name" value="Pili subunits"/>
    <property type="match status" value="1"/>
</dbReference>
<dbReference type="InterPro" id="IPR045584">
    <property type="entry name" value="Pilin-like"/>
</dbReference>
<dbReference type="InterPro" id="IPR011049">
    <property type="entry name" value="Serralysin-like_metalloprot_C"/>
</dbReference>
<dbReference type="InterPro" id="IPR005594">
    <property type="entry name" value="YadA_C"/>
</dbReference>
<evidence type="ECO:0000259" key="12">
    <source>
        <dbReference type="Pfam" id="PF05662"/>
    </source>
</evidence>
<keyword evidence="7" id="KW-0732">Signal</keyword>
<dbReference type="EMBL" id="CP063656">
    <property type="protein sequence ID" value="QOW19383.1"/>
    <property type="molecule type" value="Genomic_DNA"/>
</dbReference>
<gene>
    <name evidence="13" type="ORF">INQ41_12340</name>
</gene>
<evidence type="ECO:0000256" key="5">
    <source>
        <dbReference type="ARBA" id="ARBA00022452"/>
    </source>
</evidence>
<keyword evidence="9" id="KW-0472">Membrane</keyword>
<keyword evidence="4" id="KW-0813">Transport</keyword>
<accession>A0A7S6ZS12</accession>
<feature type="domain" description="Trimeric autotransporter adhesin YadA-like C-terminal membrane anchor" evidence="11">
    <location>
        <begin position="142"/>
        <end position="192"/>
    </location>
</feature>
<sequence>MALGQGSVADEANTVSVGSAGNQRRVTNVAAGTQASDAVNVGQMQAGNAATLDASRSYTDTTATQTLNASYNYTDTSTTNALNSAKAYTDQRMTVITDDFNMLRGEVNDRFYEVDKRFDQMGAMSAAMLNMATSAAGVRTQNRVGVGVGVQGGQTALSLGYQRALSDRATVTFGGAMSGDDTSVGAGVGFGW</sequence>
<dbReference type="Gene3D" id="6.10.250.2040">
    <property type="match status" value="1"/>
</dbReference>
<dbReference type="KEGG" id="lcic:INQ41_12340"/>
<organism evidence="13 14">
    <name type="scientific">Novilysobacter ciconiae</name>
    <dbReference type="NCBI Taxonomy" id="2781022"/>
    <lineage>
        <taxon>Bacteria</taxon>
        <taxon>Pseudomonadati</taxon>
        <taxon>Pseudomonadota</taxon>
        <taxon>Gammaproteobacteria</taxon>
        <taxon>Lysobacterales</taxon>
        <taxon>Lysobacteraceae</taxon>
        <taxon>Novilysobacter</taxon>
    </lineage>
</organism>
<dbReference type="Gene3D" id="3.30.1300.30">
    <property type="entry name" value="GSPII I/J protein-like"/>
    <property type="match status" value="1"/>
</dbReference>
<evidence type="ECO:0000256" key="10">
    <source>
        <dbReference type="ARBA" id="ARBA00023237"/>
    </source>
</evidence>
<proteinExistence type="inferred from homology"/>
<dbReference type="InterPro" id="IPR008635">
    <property type="entry name" value="Coiled_stalk_dom"/>
</dbReference>
<keyword evidence="5" id="KW-1134">Transmembrane beta strand</keyword>
<evidence type="ECO:0000256" key="8">
    <source>
        <dbReference type="ARBA" id="ARBA00022927"/>
    </source>
</evidence>
<dbReference type="AlphaFoldDB" id="A0A7S6ZS12"/>
<evidence type="ECO:0000313" key="14">
    <source>
        <dbReference type="Proteomes" id="UP000594059"/>
    </source>
</evidence>
<dbReference type="Pfam" id="PF03895">
    <property type="entry name" value="YadA_anchor"/>
    <property type="match status" value="1"/>
</dbReference>
<evidence type="ECO:0000256" key="3">
    <source>
        <dbReference type="ARBA" id="ARBA00005848"/>
    </source>
</evidence>
<name>A0A7S6ZS12_9GAMM</name>
<keyword evidence="10" id="KW-0998">Cell outer membrane</keyword>
<dbReference type="Pfam" id="PF05662">
    <property type="entry name" value="YadA_stalk"/>
    <property type="match status" value="1"/>
</dbReference>
<dbReference type="GO" id="GO:0009986">
    <property type="term" value="C:cell surface"/>
    <property type="evidence" value="ECO:0007669"/>
    <property type="project" value="UniProtKB-SubCell"/>
</dbReference>
<evidence type="ECO:0000256" key="4">
    <source>
        <dbReference type="ARBA" id="ARBA00022448"/>
    </source>
</evidence>
<keyword evidence="14" id="KW-1185">Reference proteome</keyword>
<evidence type="ECO:0000256" key="7">
    <source>
        <dbReference type="ARBA" id="ARBA00022729"/>
    </source>
</evidence>
<reference evidence="13 14" key="1">
    <citation type="submission" date="2020-10" db="EMBL/GenBank/DDBJ databases">
        <title>complete genome sequencing of Lysobacter sp. H21R20.</title>
        <authorList>
            <person name="Bae J.-W."/>
            <person name="Lee S.-Y."/>
        </authorList>
    </citation>
    <scope>NUCLEOTIDE SEQUENCE [LARGE SCALE GENOMIC DNA]</scope>
    <source>
        <strain evidence="13 14">H21R20</strain>
    </source>
</reference>